<dbReference type="AlphaFoldDB" id="A0A9W4XV43"/>
<dbReference type="GO" id="GO:0031418">
    <property type="term" value="F:L-ascorbic acid binding"/>
    <property type="evidence" value="ECO:0007669"/>
    <property type="project" value="InterPro"/>
</dbReference>
<evidence type="ECO:0000256" key="2">
    <source>
        <dbReference type="ARBA" id="ARBA00022723"/>
    </source>
</evidence>
<dbReference type="InterPro" id="IPR044862">
    <property type="entry name" value="Pro_4_hyd_alph_FE2OG_OXY"/>
</dbReference>
<keyword evidence="5" id="KW-0408">Iron</keyword>
<keyword evidence="7" id="KW-0472">Membrane</keyword>
<evidence type="ECO:0000256" key="6">
    <source>
        <dbReference type="SAM" id="MobiDB-lite"/>
    </source>
</evidence>
<dbReference type="EMBL" id="CAOQHR010000012">
    <property type="protein sequence ID" value="CAI6341840.1"/>
    <property type="molecule type" value="Genomic_DNA"/>
</dbReference>
<keyword evidence="3" id="KW-0223">Dioxygenase</keyword>
<dbReference type="InterPro" id="IPR005123">
    <property type="entry name" value="Oxoglu/Fe-dep_dioxygenase_dom"/>
</dbReference>
<dbReference type="GO" id="GO:0004656">
    <property type="term" value="F:procollagen-proline 4-dioxygenase activity"/>
    <property type="evidence" value="ECO:0007669"/>
    <property type="project" value="TreeGrafter"/>
</dbReference>
<proteinExistence type="predicted"/>
<keyword evidence="10" id="KW-1185">Reference proteome</keyword>
<dbReference type="FunFam" id="2.60.120.620:FF:000027">
    <property type="entry name" value="Oxidoreductase, 2OG-Fe(II) oxygenase family family"/>
    <property type="match status" value="1"/>
</dbReference>
<feature type="region of interest" description="Disordered" evidence="6">
    <location>
        <begin position="1"/>
        <end position="23"/>
    </location>
</feature>
<comment type="caution">
    <text evidence="9">The sequence shown here is derived from an EMBL/GenBank/DDBJ whole genome shotgun (WGS) entry which is preliminary data.</text>
</comment>
<dbReference type="PANTHER" id="PTHR10869">
    <property type="entry name" value="PROLYL 4-HYDROXYLASE ALPHA SUBUNIT"/>
    <property type="match status" value="1"/>
</dbReference>
<evidence type="ECO:0000313" key="10">
    <source>
        <dbReference type="Proteomes" id="UP001152607"/>
    </source>
</evidence>
<dbReference type="OrthoDB" id="420380at2759"/>
<evidence type="ECO:0000259" key="8">
    <source>
        <dbReference type="PROSITE" id="PS51471"/>
    </source>
</evidence>
<evidence type="ECO:0000256" key="3">
    <source>
        <dbReference type="ARBA" id="ARBA00022964"/>
    </source>
</evidence>
<evidence type="ECO:0000256" key="5">
    <source>
        <dbReference type="ARBA" id="ARBA00023004"/>
    </source>
</evidence>
<sequence length="352" mass="39436">MSSSFTAANRNRSSSSSNTTTTKSNPWTISKILQYTIFAIIGYVLAGAPLRTILFSHAPSSSSSSSLSATRAHLRAERARALREGSGSSGDVQISQEKLDGLVIPDRNLTCGEEHGFKGVYVLNRDPLVVYIEGFMSEEECGHVVGVSDPLFQPSTIWTRGQERLDPTVRLSEKARVPRSQTVQCIEERARTFQGWRPFVFVEKLWAQKYGPGGHYSYHYDWGLATRGSGRISSFMVWLGDECEGGGTRFPRLERPIGEGWCRFIECGDEEKARRVKDEEEQGEEAEEGMGITFKPIKGNAVFWENLREDGTHYEESWHAGLPVTKGIKVGLNIWSWYEEGFDPYAAETIVE</sequence>
<accession>A0A9W4XV43</accession>
<gene>
    <name evidence="9" type="ORF">PDIGIT_LOCUS15040</name>
</gene>
<feature type="transmembrane region" description="Helical" evidence="7">
    <location>
        <begin position="32"/>
        <end position="54"/>
    </location>
</feature>
<dbReference type="Pfam" id="PF13640">
    <property type="entry name" value="2OG-FeII_Oxy_3"/>
    <property type="match status" value="1"/>
</dbReference>
<dbReference type="Gene3D" id="2.60.120.620">
    <property type="entry name" value="q2cbj1_9rhob like domain"/>
    <property type="match status" value="1"/>
</dbReference>
<comment type="cofactor">
    <cofactor evidence="1">
        <name>L-ascorbate</name>
        <dbReference type="ChEBI" id="CHEBI:38290"/>
    </cofactor>
</comment>
<evidence type="ECO:0000256" key="4">
    <source>
        <dbReference type="ARBA" id="ARBA00023002"/>
    </source>
</evidence>
<protein>
    <recommendedName>
        <fullName evidence="8">Fe2OG dioxygenase domain-containing protein</fullName>
    </recommendedName>
</protein>
<keyword evidence="7" id="KW-1133">Transmembrane helix</keyword>
<dbReference type="Proteomes" id="UP001152607">
    <property type="component" value="Unassembled WGS sequence"/>
</dbReference>
<dbReference type="GO" id="GO:0005783">
    <property type="term" value="C:endoplasmic reticulum"/>
    <property type="evidence" value="ECO:0007669"/>
    <property type="project" value="TreeGrafter"/>
</dbReference>
<dbReference type="SMR" id="A0A9W4XV43"/>
<dbReference type="InterPro" id="IPR045054">
    <property type="entry name" value="P4HA-like"/>
</dbReference>
<dbReference type="InterPro" id="IPR006620">
    <property type="entry name" value="Pro_4_hyd_alph"/>
</dbReference>
<feature type="domain" description="Fe2OG dioxygenase" evidence="8">
    <location>
        <begin position="198"/>
        <end position="340"/>
    </location>
</feature>
<keyword evidence="7" id="KW-0812">Transmembrane</keyword>
<name>A0A9W4XV43_9PLEO</name>
<evidence type="ECO:0000256" key="1">
    <source>
        <dbReference type="ARBA" id="ARBA00001961"/>
    </source>
</evidence>
<evidence type="ECO:0000256" key="7">
    <source>
        <dbReference type="SAM" id="Phobius"/>
    </source>
</evidence>
<dbReference type="PROSITE" id="PS51471">
    <property type="entry name" value="FE2OG_OXY"/>
    <property type="match status" value="1"/>
</dbReference>
<dbReference type="PANTHER" id="PTHR10869:SF246">
    <property type="entry name" value="TRANSMEMBRANE PROLYL 4-HYDROXYLASE"/>
    <property type="match status" value="1"/>
</dbReference>
<dbReference type="GO" id="GO:0005506">
    <property type="term" value="F:iron ion binding"/>
    <property type="evidence" value="ECO:0007669"/>
    <property type="project" value="InterPro"/>
</dbReference>
<keyword evidence="2" id="KW-0479">Metal-binding</keyword>
<dbReference type="SMART" id="SM00702">
    <property type="entry name" value="P4Hc"/>
    <property type="match status" value="1"/>
</dbReference>
<keyword evidence="4" id="KW-0560">Oxidoreductase</keyword>
<evidence type="ECO:0000313" key="9">
    <source>
        <dbReference type="EMBL" id="CAI6341840.1"/>
    </source>
</evidence>
<reference evidence="9" key="1">
    <citation type="submission" date="2023-01" db="EMBL/GenBank/DDBJ databases">
        <authorList>
            <person name="Van Ghelder C."/>
            <person name="Rancurel C."/>
        </authorList>
    </citation>
    <scope>NUCLEOTIDE SEQUENCE</scope>
    <source>
        <strain evidence="9">CNCM I-4278</strain>
    </source>
</reference>
<organism evidence="9 10">
    <name type="scientific">Periconia digitata</name>
    <dbReference type="NCBI Taxonomy" id="1303443"/>
    <lineage>
        <taxon>Eukaryota</taxon>
        <taxon>Fungi</taxon>
        <taxon>Dikarya</taxon>
        <taxon>Ascomycota</taxon>
        <taxon>Pezizomycotina</taxon>
        <taxon>Dothideomycetes</taxon>
        <taxon>Pleosporomycetidae</taxon>
        <taxon>Pleosporales</taxon>
        <taxon>Massarineae</taxon>
        <taxon>Periconiaceae</taxon>
        <taxon>Periconia</taxon>
    </lineage>
</organism>